<evidence type="ECO:0000256" key="6">
    <source>
        <dbReference type="ARBA" id="ARBA00022792"/>
    </source>
</evidence>
<dbReference type="CTD" id="43104"/>
<keyword evidence="17" id="KW-1185">Reference proteome</keyword>
<keyword evidence="12" id="KW-1208">Phospholipid metabolism</keyword>
<accession>A0A6P8ZYE2</accession>
<dbReference type="FunFam" id="1.20.120.1760:FF:000005">
    <property type="entry name" value="Cardiolipin synthase 1"/>
    <property type="match status" value="1"/>
</dbReference>
<organism evidence="18">
    <name type="scientific">Thrips palmi</name>
    <name type="common">Melon thrips</name>
    <dbReference type="NCBI Taxonomy" id="161013"/>
    <lineage>
        <taxon>Eukaryota</taxon>
        <taxon>Metazoa</taxon>
        <taxon>Ecdysozoa</taxon>
        <taxon>Arthropoda</taxon>
        <taxon>Hexapoda</taxon>
        <taxon>Insecta</taxon>
        <taxon>Pterygota</taxon>
        <taxon>Neoptera</taxon>
        <taxon>Paraneoptera</taxon>
        <taxon>Thysanoptera</taxon>
        <taxon>Terebrantia</taxon>
        <taxon>Thripoidea</taxon>
        <taxon>Thripidae</taxon>
        <taxon>Thrips</taxon>
    </lineage>
</organism>
<evidence type="ECO:0000313" key="18">
    <source>
        <dbReference type="RefSeq" id="XP_034250438.1"/>
    </source>
</evidence>
<feature type="transmembrane region" description="Helical" evidence="16">
    <location>
        <begin position="277"/>
        <end position="296"/>
    </location>
</feature>
<dbReference type="GeneID" id="117650905"/>
<comment type="subcellular location">
    <subcellularLocation>
        <location evidence="1">Mitochondrion inner membrane</location>
        <topology evidence="1">Multi-pass membrane protein</topology>
    </subcellularLocation>
</comment>
<comment type="similarity">
    <text evidence="2">Belongs to the CDP-alcohol phosphatidyltransferase class-I family.</text>
</comment>
<keyword evidence="7 16" id="KW-1133">Transmembrane helix</keyword>
<evidence type="ECO:0000256" key="10">
    <source>
        <dbReference type="ARBA" id="ARBA00023136"/>
    </source>
</evidence>
<evidence type="ECO:0000256" key="11">
    <source>
        <dbReference type="ARBA" id="ARBA00023209"/>
    </source>
</evidence>
<feature type="transmembrane region" description="Helical" evidence="16">
    <location>
        <begin position="137"/>
        <end position="160"/>
    </location>
</feature>
<dbReference type="FunCoup" id="A0A6P8ZYE2">
    <property type="interactions" value="1140"/>
</dbReference>
<dbReference type="RefSeq" id="XP_034250438.1">
    <property type="nucleotide sequence ID" value="XM_034394547.1"/>
</dbReference>
<keyword evidence="9" id="KW-0496">Mitochondrion</keyword>
<evidence type="ECO:0000256" key="12">
    <source>
        <dbReference type="ARBA" id="ARBA00023264"/>
    </source>
</evidence>
<evidence type="ECO:0000256" key="9">
    <source>
        <dbReference type="ARBA" id="ARBA00023128"/>
    </source>
</evidence>
<feature type="transmembrane region" description="Helical" evidence="16">
    <location>
        <begin position="303"/>
        <end position="321"/>
    </location>
</feature>
<dbReference type="InParanoid" id="A0A6P8ZYE2"/>
<keyword evidence="11" id="KW-0594">Phospholipid biosynthesis</keyword>
<evidence type="ECO:0000256" key="1">
    <source>
        <dbReference type="ARBA" id="ARBA00004448"/>
    </source>
</evidence>
<dbReference type="PANTHER" id="PTHR14269">
    <property type="entry name" value="CDP-DIACYLGLYCEROL--GLYCEROL-3-PHOSPHATE 3-PHOSPHATIDYLTRANSFERASE-RELATED"/>
    <property type="match status" value="1"/>
</dbReference>
<evidence type="ECO:0000256" key="7">
    <source>
        <dbReference type="ARBA" id="ARBA00022989"/>
    </source>
</evidence>
<dbReference type="GO" id="GO:0043337">
    <property type="term" value="F:cardiolipin synthase (CMP-forming)"/>
    <property type="evidence" value="ECO:0007669"/>
    <property type="project" value="UniProtKB-EC"/>
</dbReference>
<dbReference type="OrthoDB" id="10020554at2759"/>
<keyword evidence="6" id="KW-0999">Mitochondrion inner membrane</keyword>
<dbReference type="Proteomes" id="UP000515158">
    <property type="component" value="Unplaced"/>
</dbReference>
<evidence type="ECO:0000256" key="3">
    <source>
        <dbReference type="ARBA" id="ARBA00022516"/>
    </source>
</evidence>
<sequence>MEGHFMKVCLRACSLLRCSNLNIVAVSAVGQRAAASQHESVVRLSRMLSSDHRKRVIASNNVPGRQNRQNGFLESVLPNQKHLRLKQTQNRIRETQDKIKKTQQRFKESKQRILNDIKDTKTMMKERMEDIIERENIYTIPNVLCVTRIVFSPYLGYLIIQSDFNLALGLLVVAGVTDALDGWIARTWKSQSSKLGSFLDPMADKVLIATLFLSLTYVDLIPIALTSLIVVRDVALVAAGSYIRYKSLPAPHTFRRYFDATHATAQLAPTNISKFNTMVQLALVAFTLGAPVFQYVDHAALHGLWYLTAGTTVASALSYAFSKGTYKFLKVKRPSRSSKPS</sequence>
<keyword evidence="10 16" id="KW-0472">Membrane</keyword>
<feature type="coiled-coil region" evidence="15">
    <location>
        <begin position="85"/>
        <end position="112"/>
    </location>
</feature>
<keyword evidence="4" id="KW-0808">Transferase</keyword>
<keyword evidence="3" id="KW-0444">Lipid biosynthesis</keyword>
<evidence type="ECO:0000313" key="17">
    <source>
        <dbReference type="Proteomes" id="UP000515158"/>
    </source>
</evidence>
<dbReference type="GO" id="GO:0032049">
    <property type="term" value="P:cardiolipin biosynthetic process"/>
    <property type="evidence" value="ECO:0007669"/>
    <property type="project" value="TreeGrafter"/>
</dbReference>
<name>A0A6P8ZYE2_THRPL</name>
<dbReference type="KEGG" id="tpal:117650905"/>
<evidence type="ECO:0000256" key="2">
    <source>
        <dbReference type="ARBA" id="ARBA00010441"/>
    </source>
</evidence>
<feature type="transmembrane region" description="Helical" evidence="16">
    <location>
        <begin position="206"/>
        <end position="231"/>
    </location>
</feature>
<keyword evidence="15" id="KW-0175">Coiled coil</keyword>
<evidence type="ECO:0000256" key="13">
    <source>
        <dbReference type="ARBA" id="ARBA00039001"/>
    </source>
</evidence>
<gene>
    <name evidence="18" type="primary">LOC117650905</name>
</gene>
<dbReference type="GO" id="GO:0005743">
    <property type="term" value="C:mitochondrial inner membrane"/>
    <property type="evidence" value="ECO:0007669"/>
    <property type="project" value="UniProtKB-SubCell"/>
</dbReference>
<dbReference type="Gene3D" id="1.20.120.1760">
    <property type="match status" value="1"/>
</dbReference>
<feature type="transmembrane region" description="Helical" evidence="16">
    <location>
        <begin position="166"/>
        <end position="185"/>
    </location>
</feature>
<dbReference type="Pfam" id="PF01066">
    <property type="entry name" value="CDP-OH_P_transf"/>
    <property type="match status" value="1"/>
</dbReference>
<evidence type="ECO:0000256" key="4">
    <source>
        <dbReference type="ARBA" id="ARBA00022679"/>
    </source>
</evidence>
<dbReference type="InterPro" id="IPR000462">
    <property type="entry name" value="CDP-OH_P_trans"/>
</dbReference>
<keyword evidence="5 16" id="KW-0812">Transmembrane</keyword>
<keyword evidence="8" id="KW-0443">Lipid metabolism</keyword>
<dbReference type="InterPro" id="IPR043130">
    <property type="entry name" value="CDP-OH_PTrfase_TM_dom"/>
</dbReference>
<reference evidence="18" key="1">
    <citation type="submission" date="2025-08" db="UniProtKB">
        <authorList>
            <consortium name="RefSeq"/>
        </authorList>
    </citation>
    <scope>IDENTIFICATION</scope>
    <source>
        <tissue evidence="18">Total insect</tissue>
    </source>
</reference>
<protein>
    <recommendedName>
        <fullName evidence="13">cardiolipin synthase (CMP-forming)</fullName>
        <ecNumber evidence="13">2.7.8.41</ecNumber>
    </recommendedName>
</protein>
<dbReference type="InterPro" id="IPR050324">
    <property type="entry name" value="CDP-alcohol_PTase-I"/>
</dbReference>
<evidence type="ECO:0000256" key="14">
    <source>
        <dbReference type="ARBA" id="ARBA00047433"/>
    </source>
</evidence>
<proteinExistence type="inferred from homology"/>
<dbReference type="EC" id="2.7.8.41" evidence="13"/>
<evidence type="ECO:0000256" key="5">
    <source>
        <dbReference type="ARBA" id="ARBA00022692"/>
    </source>
</evidence>
<comment type="catalytic activity">
    <reaction evidence="14">
        <text>a CDP-1,2-diacyl-sn-glycerol + a 1,2-diacyl-sn-glycero-3-phospho-(1'-sn-glycerol) = a cardiolipin + CMP + H(+)</text>
        <dbReference type="Rhea" id="RHEA:32931"/>
        <dbReference type="ChEBI" id="CHEBI:15378"/>
        <dbReference type="ChEBI" id="CHEBI:58332"/>
        <dbReference type="ChEBI" id="CHEBI:60377"/>
        <dbReference type="ChEBI" id="CHEBI:62237"/>
        <dbReference type="ChEBI" id="CHEBI:64716"/>
        <dbReference type="EC" id="2.7.8.41"/>
    </reaction>
</comment>
<evidence type="ECO:0000256" key="8">
    <source>
        <dbReference type="ARBA" id="ARBA00023098"/>
    </source>
</evidence>
<dbReference type="AlphaFoldDB" id="A0A6P8ZYE2"/>
<evidence type="ECO:0000256" key="15">
    <source>
        <dbReference type="SAM" id="Coils"/>
    </source>
</evidence>
<dbReference type="PANTHER" id="PTHR14269:SF60">
    <property type="entry name" value="CARDIOLIPIN SYNTHASE (CMP-FORMING)"/>
    <property type="match status" value="1"/>
</dbReference>
<evidence type="ECO:0000256" key="16">
    <source>
        <dbReference type="SAM" id="Phobius"/>
    </source>
</evidence>